<dbReference type="Gene3D" id="3.40.190.10">
    <property type="entry name" value="Periplasmic binding protein-like II"/>
    <property type="match status" value="1"/>
</dbReference>
<feature type="transmembrane region" description="Helical" evidence="2">
    <location>
        <begin position="85"/>
        <end position="105"/>
    </location>
</feature>
<dbReference type="Proteomes" id="UP000284779">
    <property type="component" value="Unassembled WGS sequence"/>
</dbReference>
<evidence type="ECO:0000313" key="5">
    <source>
        <dbReference type="Proteomes" id="UP000284779"/>
    </source>
</evidence>
<dbReference type="AlphaFoldDB" id="A0A413R9G1"/>
<protein>
    <submittedName>
        <fullName evidence="4">LytR family transcriptional regulator</fullName>
    </submittedName>
</protein>
<evidence type="ECO:0000259" key="3">
    <source>
        <dbReference type="Pfam" id="PF03816"/>
    </source>
</evidence>
<organism evidence="4 5">
    <name type="scientific">Eubacterium ventriosum</name>
    <dbReference type="NCBI Taxonomy" id="39496"/>
    <lineage>
        <taxon>Bacteria</taxon>
        <taxon>Bacillati</taxon>
        <taxon>Bacillota</taxon>
        <taxon>Clostridia</taxon>
        <taxon>Eubacteriales</taxon>
        <taxon>Eubacteriaceae</taxon>
        <taxon>Eubacterium</taxon>
    </lineage>
</organism>
<accession>A0A413R9G1</accession>
<comment type="caution">
    <text evidence="4">The sequence shown here is derived from an EMBL/GenBank/DDBJ whole genome shotgun (WGS) entry which is preliminary data.</text>
</comment>
<evidence type="ECO:0000313" key="4">
    <source>
        <dbReference type="EMBL" id="RHA19048.1"/>
    </source>
</evidence>
<dbReference type="InterPro" id="IPR050922">
    <property type="entry name" value="LytR/CpsA/Psr_CW_biosynth"/>
</dbReference>
<keyword evidence="2" id="KW-0472">Membrane</keyword>
<dbReference type="PANTHER" id="PTHR33392">
    <property type="entry name" value="POLYISOPRENYL-TEICHOIC ACID--PEPTIDOGLYCAN TEICHOIC ACID TRANSFERASE TAGU"/>
    <property type="match status" value="1"/>
</dbReference>
<keyword evidence="2" id="KW-1133">Transmembrane helix</keyword>
<gene>
    <name evidence="4" type="ORF">DW944_04755</name>
</gene>
<keyword evidence="5" id="KW-1185">Reference proteome</keyword>
<evidence type="ECO:0000256" key="2">
    <source>
        <dbReference type="SAM" id="Phobius"/>
    </source>
</evidence>
<evidence type="ECO:0000256" key="1">
    <source>
        <dbReference type="ARBA" id="ARBA00006068"/>
    </source>
</evidence>
<dbReference type="EMBL" id="QSFD01000004">
    <property type="protein sequence ID" value="RHA19048.1"/>
    <property type="molecule type" value="Genomic_DNA"/>
</dbReference>
<comment type="similarity">
    <text evidence="1">Belongs to the LytR/CpsA/Psr (LCP) family.</text>
</comment>
<dbReference type="Pfam" id="PF03816">
    <property type="entry name" value="LytR_cpsA_psr"/>
    <property type="match status" value="1"/>
</dbReference>
<sequence>MTYFFLFFKRNDILVDVIIFAKDKAENQKKFCKKKKMEENMEKNKIKKIALIFNILQVIALAVFEVVLFRLVSYKNKLILDYVPAKYFIILEVVLVAITIIPFLIRKGKKTSIISMVISILMAIVLFATSILGVVYDKDIKNVLNKADQTIDDVVENSKLSTEEYGVYILKSDKAEELKDIENYNLGYNLSYAKDETDSVLKDVLAKANNKLIANEYDDLLKMADELLNTEKTAFIFNQAMLDLIENAGDDTNDGKNNGIYKNFTNKIKCIYVVNVKTAVKEYGGDKNVTKECFNVYISGIDTEGDVTAKSRSDVNIIMSINPVTHQVLLLSTPRDYYVPLSISNGVKDKLTHAGNYGINVSMDTLEMLYDIKLDYFIRLNFTGFVDIIDALGGIDVVSDYSFSTHGYSYSEGLNSNLSGIQALWFARERHAFAEGDNQRGRDQMKVIEAVIKKAQSSALLNNYDEIFANISKSFQTNMPKKDIKALVKYQLNETPNWKVVSTSVTGTGRSDVTYSVPNSRAYVMDPDANSVNEAKKLLQKIQNNKKIKVKTTTE</sequence>
<feature type="transmembrane region" description="Helical" evidence="2">
    <location>
        <begin position="51"/>
        <end position="73"/>
    </location>
</feature>
<feature type="domain" description="Cell envelope-related transcriptional attenuator" evidence="3">
    <location>
        <begin position="312"/>
        <end position="456"/>
    </location>
</feature>
<feature type="transmembrane region" description="Helical" evidence="2">
    <location>
        <begin position="117"/>
        <end position="136"/>
    </location>
</feature>
<keyword evidence="2" id="KW-0812">Transmembrane</keyword>
<proteinExistence type="inferred from homology"/>
<dbReference type="InterPro" id="IPR004474">
    <property type="entry name" value="LytR_CpsA_psr"/>
</dbReference>
<name>A0A413R9G1_9FIRM</name>
<dbReference type="Gene3D" id="3.40.630.190">
    <property type="entry name" value="LCP protein"/>
    <property type="match status" value="1"/>
</dbReference>
<dbReference type="PANTHER" id="PTHR33392:SF6">
    <property type="entry name" value="POLYISOPRENYL-TEICHOIC ACID--PEPTIDOGLYCAN TEICHOIC ACID TRANSFERASE TAGU"/>
    <property type="match status" value="1"/>
</dbReference>
<reference evidence="4 5" key="1">
    <citation type="submission" date="2018-08" db="EMBL/GenBank/DDBJ databases">
        <title>A genome reference for cultivated species of the human gut microbiota.</title>
        <authorList>
            <person name="Zou Y."/>
            <person name="Xue W."/>
            <person name="Luo G."/>
        </authorList>
    </citation>
    <scope>NUCLEOTIDE SEQUENCE [LARGE SCALE GENOMIC DNA]</scope>
    <source>
        <strain evidence="4 5">AM44-11BH</strain>
    </source>
</reference>
<dbReference type="NCBIfam" id="TIGR00350">
    <property type="entry name" value="lytR_cpsA_psr"/>
    <property type="match status" value="1"/>
</dbReference>